<dbReference type="InParanoid" id="A0A7M7SXZ9"/>
<dbReference type="SUPFAM" id="SSF57196">
    <property type="entry name" value="EGF/Laminin"/>
    <property type="match status" value="1"/>
</dbReference>
<dbReference type="RefSeq" id="XP_030839605.1">
    <property type="nucleotide sequence ID" value="XM_030983745.1"/>
</dbReference>
<feature type="repeat" description="LDL-receptor class B" evidence="4">
    <location>
        <begin position="67"/>
        <end position="110"/>
    </location>
</feature>
<feature type="domain" description="HYR" evidence="6">
    <location>
        <begin position="250"/>
        <end position="336"/>
    </location>
</feature>
<dbReference type="Pfam" id="PF02494">
    <property type="entry name" value="HYR"/>
    <property type="match status" value="1"/>
</dbReference>
<evidence type="ECO:0000259" key="6">
    <source>
        <dbReference type="PROSITE" id="PS50825"/>
    </source>
</evidence>
<keyword evidence="1" id="KW-0677">Repeat</keyword>
<name>A0A7M7SXZ9_STRPU</name>
<dbReference type="Pfam" id="PF23344">
    <property type="entry name" value="ZP-N"/>
    <property type="match status" value="1"/>
</dbReference>
<dbReference type="GeneID" id="115923299"/>
<dbReference type="Gene3D" id="2.60.40.3210">
    <property type="entry name" value="Zona pellucida, ZP-N domain"/>
    <property type="match status" value="1"/>
</dbReference>
<dbReference type="InterPro" id="IPR000033">
    <property type="entry name" value="LDLR_classB_rpt"/>
</dbReference>
<protein>
    <recommendedName>
        <fullName evidence="10">HYR domain-containing protein</fullName>
    </recommendedName>
</protein>
<organism evidence="8 9">
    <name type="scientific">Strongylocentrotus purpuratus</name>
    <name type="common">Purple sea urchin</name>
    <dbReference type="NCBI Taxonomy" id="7668"/>
    <lineage>
        <taxon>Eukaryota</taxon>
        <taxon>Metazoa</taxon>
        <taxon>Echinodermata</taxon>
        <taxon>Eleutherozoa</taxon>
        <taxon>Echinozoa</taxon>
        <taxon>Echinoidea</taxon>
        <taxon>Euechinoidea</taxon>
        <taxon>Echinacea</taxon>
        <taxon>Camarodonta</taxon>
        <taxon>Echinidea</taxon>
        <taxon>Strongylocentrotidae</taxon>
        <taxon>Strongylocentrotus</taxon>
    </lineage>
</organism>
<dbReference type="PROSITE" id="PS50026">
    <property type="entry name" value="EGF_3"/>
    <property type="match status" value="1"/>
</dbReference>
<evidence type="ECO:0000313" key="8">
    <source>
        <dbReference type="EnsemblMetazoa" id="XP_030839605"/>
    </source>
</evidence>
<dbReference type="PROSITE" id="PS01186">
    <property type="entry name" value="EGF_2"/>
    <property type="match status" value="1"/>
</dbReference>
<reference evidence="8" key="2">
    <citation type="submission" date="2021-01" db="UniProtKB">
        <authorList>
            <consortium name="EnsemblMetazoa"/>
        </authorList>
    </citation>
    <scope>IDENTIFICATION</scope>
</reference>
<dbReference type="Pfam" id="PF00100">
    <property type="entry name" value="Zona_pellucida"/>
    <property type="match status" value="1"/>
</dbReference>
<evidence type="ECO:0008006" key="10">
    <source>
        <dbReference type="Google" id="ProtNLM"/>
    </source>
</evidence>
<reference evidence="9" key="1">
    <citation type="submission" date="2015-02" db="EMBL/GenBank/DDBJ databases">
        <title>Genome sequencing for Strongylocentrotus purpuratus.</title>
        <authorList>
            <person name="Murali S."/>
            <person name="Liu Y."/>
            <person name="Vee V."/>
            <person name="English A."/>
            <person name="Wang M."/>
            <person name="Skinner E."/>
            <person name="Han Y."/>
            <person name="Muzny D.M."/>
            <person name="Worley K.C."/>
            <person name="Gibbs R.A."/>
        </authorList>
    </citation>
    <scope>NUCLEOTIDE SEQUENCE</scope>
</reference>
<keyword evidence="3" id="KW-0245">EGF-like domain</keyword>
<evidence type="ECO:0000259" key="7">
    <source>
        <dbReference type="PROSITE" id="PS51034"/>
    </source>
</evidence>
<dbReference type="InterPro" id="IPR000742">
    <property type="entry name" value="EGF"/>
</dbReference>
<dbReference type="PROSITE" id="PS51034">
    <property type="entry name" value="ZP_2"/>
    <property type="match status" value="1"/>
</dbReference>
<evidence type="ECO:0000256" key="3">
    <source>
        <dbReference type="PROSITE-ProRule" id="PRU00076"/>
    </source>
</evidence>
<dbReference type="OMA" id="NPVAMRI"/>
<dbReference type="InterPro" id="IPR003410">
    <property type="entry name" value="HYR_dom"/>
</dbReference>
<dbReference type="InterPro" id="IPR042235">
    <property type="entry name" value="ZP-C_dom"/>
</dbReference>
<dbReference type="KEGG" id="spu:115923299"/>
<dbReference type="OrthoDB" id="9990982at2759"/>
<dbReference type="PROSITE" id="PS51120">
    <property type="entry name" value="LDLRB"/>
    <property type="match status" value="2"/>
</dbReference>
<feature type="disulfide bond" evidence="3">
    <location>
        <begin position="358"/>
        <end position="367"/>
    </location>
</feature>
<dbReference type="EnsemblMetazoa" id="XM_030983745">
    <property type="protein sequence ID" value="XP_030839605"/>
    <property type="gene ID" value="LOC115923299"/>
</dbReference>
<keyword evidence="2 3" id="KW-1015">Disulfide bond</keyword>
<dbReference type="SMART" id="SM00135">
    <property type="entry name" value="LY"/>
    <property type="match status" value="2"/>
</dbReference>
<proteinExistence type="predicted"/>
<keyword evidence="9" id="KW-1185">Reference proteome</keyword>
<accession>A0A7M7SXZ9</accession>
<feature type="repeat" description="LDL-receptor class B" evidence="4">
    <location>
        <begin position="26"/>
        <end position="66"/>
    </location>
</feature>
<dbReference type="InterPro" id="IPR055355">
    <property type="entry name" value="ZP-C"/>
</dbReference>
<dbReference type="Proteomes" id="UP000007110">
    <property type="component" value="Unassembled WGS sequence"/>
</dbReference>
<dbReference type="InterPro" id="IPR011042">
    <property type="entry name" value="6-blade_b-propeller_TolB-like"/>
</dbReference>
<feature type="domain" description="EGF-like" evidence="5">
    <location>
        <begin position="337"/>
        <end position="368"/>
    </location>
</feature>
<feature type="disulfide bond" evidence="3">
    <location>
        <begin position="341"/>
        <end position="351"/>
    </location>
</feature>
<evidence type="ECO:0000259" key="5">
    <source>
        <dbReference type="PROSITE" id="PS50026"/>
    </source>
</evidence>
<dbReference type="PROSITE" id="PS50825">
    <property type="entry name" value="HYR"/>
    <property type="match status" value="1"/>
</dbReference>
<sequence length="588" mass="64717">MDTLFNLIPLPENSGINGIDYDPGNKMVYWNDFNMDRISRIQLDGTNQEVILSTNSPHSIALDLVNGKIYWTMYNDRAILRANLDGSSVEELFKYTSFVQPTSILVDPVNGFLVWSTRIVNQVVKATLNAINEEVVRPIYAEGMFNEECADDTTRLFYYTKQTELGVTNLDGSGDRTIKLFSDQTTGSSLSKYGSRLFWSARSYSPSYTGLINEYDMKSSTLTIHNSTVTLLNGDELVINPVTTRIISHTPYNEPVAIEGCPDNIVVNIDENASNASSISWTEPGLNSWSSCPTMVFQGTGTNGGDFSLGITELHYQAHDAAGNIDDCQFSVTVRRFSDECNNRCLNGASCEQGVCECLAGFDGDMCQDKLTAVECGSTSMTVNVDARLVPGDASGVHFHNRSCNGVINATTDIITLTTDYNECGTILEEDNTTVTFSNVITYAKPGSEDGTAITRKYHMQVRVECCLKKEEVISGSFRPQLGEVSFSDKGSGDFSLRLERFQTNAFDKSESETTSVVGKGDYLYFGVYLESVPGVGMFIDSCWATTTQDSDAEPHYSLISSGLVELFMSLKKYISYSDGIVVHSLDC</sequence>
<dbReference type="PANTHER" id="PTHR11576">
    <property type="entry name" value="ZONA PELLUCIDA SPERM-BINDING PROTEIN 3"/>
    <property type="match status" value="1"/>
</dbReference>
<comment type="caution">
    <text evidence="3">Lacks conserved residue(s) required for the propagation of feature annotation.</text>
</comment>
<evidence type="ECO:0000256" key="4">
    <source>
        <dbReference type="PROSITE-ProRule" id="PRU00461"/>
    </source>
</evidence>
<dbReference type="PROSITE" id="PS00022">
    <property type="entry name" value="EGF_1"/>
    <property type="match status" value="1"/>
</dbReference>
<dbReference type="InterPro" id="IPR055356">
    <property type="entry name" value="ZP-N"/>
</dbReference>
<evidence type="ECO:0000256" key="1">
    <source>
        <dbReference type="ARBA" id="ARBA00022737"/>
    </source>
</evidence>
<evidence type="ECO:0000313" key="9">
    <source>
        <dbReference type="Proteomes" id="UP000007110"/>
    </source>
</evidence>
<dbReference type="Gene3D" id="2.60.40.4100">
    <property type="entry name" value="Zona pellucida, ZP-C domain"/>
    <property type="match status" value="1"/>
</dbReference>
<dbReference type="InterPro" id="IPR001507">
    <property type="entry name" value="ZP_dom"/>
</dbReference>
<dbReference type="SMART" id="SM00241">
    <property type="entry name" value="ZP"/>
    <property type="match status" value="1"/>
</dbReference>
<dbReference type="Gene3D" id="2.120.10.30">
    <property type="entry name" value="TolB, C-terminal domain"/>
    <property type="match status" value="1"/>
</dbReference>
<dbReference type="AlphaFoldDB" id="A0A7M7SXZ9"/>
<dbReference type="SUPFAM" id="SSF63825">
    <property type="entry name" value="YWTD domain"/>
    <property type="match status" value="1"/>
</dbReference>
<dbReference type="PANTHER" id="PTHR11576:SF22">
    <property type="entry name" value="ONCOPROTEIN INDUCED TRANSCRIPT 3"/>
    <property type="match status" value="1"/>
</dbReference>
<evidence type="ECO:0000256" key="2">
    <source>
        <dbReference type="ARBA" id="ARBA00023157"/>
    </source>
</evidence>
<feature type="domain" description="ZP" evidence="7">
    <location>
        <begin position="375"/>
        <end position="588"/>
    </location>
</feature>